<evidence type="ECO:0000313" key="2">
    <source>
        <dbReference type="Proteomes" id="UP000657574"/>
    </source>
</evidence>
<dbReference type="Proteomes" id="UP000657574">
    <property type="component" value="Unassembled WGS sequence"/>
</dbReference>
<evidence type="ECO:0000313" key="1">
    <source>
        <dbReference type="EMBL" id="GGJ28893.1"/>
    </source>
</evidence>
<reference evidence="1" key="2">
    <citation type="submission" date="2020-09" db="EMBL/GenBank/DDBJ databases">
        <authorList>
            <person name="Sun Q."/>
            <person name="Ohkuma M."/>
        </authorList>
    </citation>
    <scope>NUCLEOTIDE SEQUENCE</scope>
    <source>
        <strain evidence="1">JCM 3086</strain>
    </source>
</reference>
<dbReference type="RefSeq" id="WP_189313065.1">
    <property type="nucleotide sequence ID" value="NZ_BMQA01000014.1"/>
</dbReference>
<reference evidence="1" key="1">
    <citation type="journal article" date="2014" name="Int. J. Syst. Evol. Microbiol.">
        <title>Complete genome sequence of Corynebacterium casei LMG S-19264T (=DSM 44701T), isolated from a smear-ripened cheese.</title>
        <authorList>
            <consortium name="US DOE Joint Genome Institute (JGI-PGF)"/>
            <person name="Walter F."/>
            <person name="Albersmeier A."/>
            <person name="Kalinowski J."/>
            <person name="Ruckert C."/>
        </authorList>
    </citation>
    <scope>NUCLEOTIDE SEQUENCE</scope>
    <source>
        <strain evidence="1">JCM 3086</strain>
    </source>
</reference>
<dbReference type="AlphaFoldDB" id="A0A917KTK1"/>
<keyword evidence="2" id="KW-1185">Reference proteome</keyword>
<gene>
    <name evidence="1" type="ORF">GCM10010121_045260</name>
</gene>
<organism evidence="1 2">
    <name type="scientific">Streptomyces brasiliensis</name>
    <dbReference type="NCBI Taxonomy" id="1954"/>
    <lineage>
        <taxon>Bacteria</taxon>
        <taxon>Bacillati</taxon>
        <taxon>Actinomycetota</taxon>
        <taxon>Actinomycetes</taxon>
        <taxon>Kitasatosporales</taxon>
        <taxon>Streptomycetaceae</taxon>
        <taxon>Streptomyces</taxon>
    </lineage>
</organism>
<proteinExistence type="predicted"/>
<name>A0A917KTK1_9ACTN</name>
<dbReference type="EMBL" id="BMQA01000014">
    <property type="protein sequence ID" value="GGJ28893.1"/>
    <property type="molecule type" value="Genomic_DNA"/>
</dbReference>
<accession>A0A917KTK1</accession>
<protein>
    <submittedName>
        <fullName evidence="1">Uncharacterized protein</fullName>
    </submittedName>
</protein>
<sequence length="79" mass="8374">MTGANALGSVSHLALPSPYATGATVFGIVHGLPVRGFAMMRLALAARLTPRGSFRGALFSPGTRARHRTVMKKVRRPDS</sequence>
<comment type="caution">
    <text evidence="1">The sequence shown here is derived from an EMBL/GenBank/DDBJ whole genome shotgun (WGS) entry which is preliminary data.</text>
</comment>